<dbReference type="SMART" id="SM00317">
    <property type="entry name" value="SET"/>
    <property type="match status" value="1"/>
</dbReference>
<evidence type="ECO:0000256" key="4">
    <source>
        <dbReference type="ARBA" id="ARBA00022691"/>
    </source>
</evidence>
<dbReference type="GO" id="GO:0003713">
    <property type="term" value="F:transcription coactivator activity"/>
    <property type="evidence" value="ECO:0007669"/>
    <property type="project" value="TreeGrafter"/>
</dbReference>
<keyword evidence="8" id="KW-0862">Zinc</keyword>
<comment type="caution">
    <text evidence="14">The sequence shown here is derived from an EMBL/GenBank/DDBJ whole genome shotgun (WGS) entry which is preliminary data.</text>
</comment>
<dbReference type="CDD" id="cd19171">
    <property type="entry name" value="SET_KMT2C_2D"/>
    <property type="match status" value="1"/>
</dbReference>
<evidence type="ECO:0000256" key="10">
    <source>
        <dbReference type="ARBA" id="ARBA00023163"/>
    </source>
</evidence>
<dbReference type="OrthoDB" id="308383at2759"/>
<keyword evidence="5" id="KW-0479">Metal-binding</keyword>
<evidence type="ECO:0000259" key="12">
    <source>
        <dbReference type="PROSITE" id="PS50280"/>
    </source>
</evidence>
<evidence type="ECO:0000313" key="15">
    <source>
        <dbReference type="Proteomes" id="UP000596742"/>
    </source>
</evidence>
<dbReference type="PROSITE" id="PS50868">
    <property type="entry name" value="POST_SET"/>
    <property type="match status" value="1"/>
</dbReference>
<name>A0A8B6GMH3_MYTGA</name>
<sequence length="189" mass="21901">MHTLQSSHTSRSLPAMVTGVTGDINSPYMKQFVHSKSQQYRRLKTEWKINVFLGRSRIQGLGLFAARDLEKHTMVIEYIGYLIRNEVANRLEVVYDEQNRGVYMFRIDSDIVVDATMAGGPARYINHSCDPNCVAEVVPFDKESKIIIITNRRIPKGEELTYDYKFDFEDEQHKIPCCCGAKRCRKWMN</sequence>
<gene>
    <name evidence="14" type="ORF">MGAL_10B092592</name>
</gene>
<dbReference type="GO" id="GO:0042800">
    <property type="term" value="F:histone H3K4 methyltransferase activity"/>
    <property type="evidence" value="ECO:0007669"/>
    <property type="project" value="TreeGrafter"/>
</dbReference>
<organism evidence="14 15">
    <name type="scientific">Mytilus galloprovincialis</name>
    <name type="common">Mediterranean mussel</name>
    <dbReference type="NCBI Taxonomy" id="29158"/>
    <lineage>
        <taxon>Eukaryota</taxon>
        <taxon>Metazoa</taxon>
        <taxon>Spiralia</taxon>
        <taxon>Lophotrochozoa</taxon>
        <taxon>Mollusca</taxon>
        <taxon>Bivalvia</taxon>
        <taxon>Autobranchia</taxon>
        <taxon>Pteriomorphia</taxon>
        <taxon>Mytilida</taxon>
        <taxon>Mytiloidea</taxon>
        <taxon>Mytilidae</taxon>
        <taxon>Mytilinae</taxon>
        <taxon>Mytilus</taxon>
    </lineage>
</organism>
<evidence type="ECO:0000256" key="5">
    <source>
        <dbReference type="ARBA" id="ARBA00022723"/>
    </source>
</evidence>
<reference evidence="14" key="1">
    <citation type="submission" date="2018-11" db="EMBL/GenBank/DDBJ databases">
        <authorList>
            <person name="Alioto T."/>
            <person name="Alioto T."/>
        </authorList>
    </citation>
    <scope>NUCLEOTIDE SEQUENCE</scope>
</reference>
<dbReference type="EC" id="2.1.1.43" evidence="14"/>
<keyword evidence="3 14" id="KW-0808">Transferase</keyword>
<evidence type="ECO:0000256" key="9">
    <source>
        <dbReference type="ARBA" id="ARBA00023015"/>
    </source>
</evidence>
<accession>A0A8B6GMH3</accession>
<evidence type="ECO:0000256" key="2">
    <source>
        <dbReference type="ARBA" id="ARBA00022603"/>
    </source>
</evidence>
<keyword evidence="7" id="KW-0863">Zinc-finger</keyword>
<dbReference type="FunFam" id="2.170.270.10:FF:000003">
    <property type="entry name" value="Histone-lysine N-methyltransferase"/>
    <property type="match status" value="1"/>
</dbReference>
<evidence type="ECO:0000256" key="1">
    <source>
        <dbReference type="ARBA" id="ARBA00004123"/>
    </source>
</evidence>
<dbReference type="Gene3D" id="2.170.270.10">
    <property type="entry name" value="SET domain"/>
    <property type="match status" value="1"/>
</dbReference>
<evidence type="ECO:0000259" key="13">
    <source>
        <dbReference type="PROSITE" id="PS50868"/>
    </source>
</evidence>
<proteinExistence type="predicted"/>
<feature type="domain" description="Post-SET" evidence="13">
    <location>
        <begin position="173"/>
        <end position="189"/>
    </location>
</feature>
<keyword evidence="4" id="KW-0949">S-adenosyl-L-methionine</keyword>
<dbReference type="GO" id="GO:0008270">
    <property type="term" value="F:zinc ion binding"/>
    <property type="evidence" value="ECO:0007669"/>
    <property type="project" value="UniProtKB-KW"/>
</dbReference>
<evidence type="ECO:0000313" key="14">
    <source>
        <dbReference type="EMBL" id="VDI66107.1"/>
    </source>
</evidence>
<keyword evidence="2 14" id="KW-0489">Methyltransferase</keyword>
<dbReference type="SUPFAM" id="SSF82199">
    <property type="entry name" value="SET domain"/>
    <property type="match status" value="1"/>
</dbReference>
<comment type="subcellular location">
    <subcellularLocation>
        <location evidence="1">Nucleus</location>
    </subcellularLocation>
</comment>
<dbReference type="InterPro" id="IPR046341">
    <property type="entry name" value="SET_dom_sf"/>
</dbReference>
<evidence type="ECO:0000256" key="8">
    <source>
        <dbReference type="ARBA" id="ARBA00022833"/>
    </source>
</evidence>
<protein>
    <submittedName>
        <fullName evidence="14">Histone-lysine N-methyltransferase MLL3</fullName>
        <ecNumber evidence="14">2.1.1.43</ecNumber>
    </submittedName>
</protein>
<evidence type="ECO:0000256" key="3">
    <source>
        <dbReference type="ARBA" id="ARBA00022679"/>
    </source>
</evidence>
<dbReference type="GO" id="GO:0032259">
    <property type="term" value="P:methylation"/>
    <property type="evidence" value="ECO:0007669"/>
    <property type="project" value="UniProtKB-KW"/>
</dbReference>
<dbReference type="GO" id="GO:0044666">
    <property type="term" value="C:MLL3/4 complex"/>
    <property type="evidence" value="ECO:0007669"/>
    <property type="project" value="TreeGrafter"/>
</dbReference>
<dbReference type="AlphaFoldDB" id="A0A8B6GMH3"/>
<evidence type="ECO:0000256" key="6">
    <source>
        <dbReference type="ARBA" id="ARBA00022737"/>
    </source>
</evidence>
<dbReference type="SMART" id="SM00508">
    <property type="entry name" value="PostSET"/>
    <property type="match status" value="1"/>
</dbReference>
<keyword evidence="9" id="KW-0805">Transcription regulation</keyword>
<dbReference type="Pfam" id="PF00856">
    <property type="entry name" value="SET"/>
    <property type="match status" value="1"/>
</dbReference>
<dbReference type="PANTHER" id="PTHR45888:SF6">
    <property type="entry name" value="HL01030P-RELATED"/>
    <property type="match status" value="1"/>
</dbReference>
<keyword evidence="6" id="KW-0677">Repeat</keyword>
<dbReference type="GO" id="GO:0045944">
    <property type="term" value="P:positive regulation of transcription by RNA polymerase II"/>
    <property type="evidence" value="ECO:0007669"/>
    <property type="project" value="TreeGrafter"/>
</dbReference>
<keyword evidence="15" id="KW-1185">Reference proteome</keyword>
<dbReference type="Proteomes" id="UP000596742">
    <property type="component" value="Unassembled WGS sequence"/>
</dbReference>
<dbReference type="InterPro" id="IPR003616">
    <property type="entry name" value="Post-SET_dom"/>
</dbReference>
<keyword evidence="11" id="KW-0539">Nucleus</keyword>
<dbReference type="InterPro" id="IPR001214">
    <property type="entry name" value="SET_dom"/>
</dbReference>
<evidence type="ECO:0000256" key="11">
    <source>
        <dbReference type="ARBA" id="ARBA00023242"/>
    </source>
</evidence>
<evidence type="ECO:0000256" key="7">
    <source>
        <dbReference type="ARBA" id="ARBA00022771"/>
    </source>
</evidence>
<dbReference type="PANTHER" id="PTHR45888">
    <property type="entry name" value="HL01030P-RELATED"/>
    <property type="match status" value="1"/>
</dbReference>
<dbReference type="EMBL" id="UYJE01008676">
    <property type="protein sequence ID" value="VDI66107.1"/>
    <property type="molecule type" value="Genomic_DNA"/>
</dbReference>
<feature type="domain" description="SET" evidence="12">
    <location>
        <begin position="47"/>
        <end position="165"/>
    </location>
</feature>
<keyword evidence="10" id="KW-0804">Transcription</keyword>
<dbReference type="PROSITE" id="PS50280">
    <property type="entry name" value="SET"/>
    <property type="match status" value="1"/>
</dbReference>